<dbReference type="STRING" id="1678637.AC230_21630"/>
<keyword evidence="9" id="KW-1185">Reference proteome</keyword>
<feature type="transmembrane region" description="Helical" evidence="6">
    <location>
        <begin position="111"/>
        <end position="137"/>
    </location>
</feature>
<evidence type="ECO:0000259" key="7">
    <source>
        <dbReference type="PROSITE" id="PS50850"/>
    </source>
</evidence>
<dbReference type="PANTHER" id="PTHR12778">
    <property type="entry name" value="SOLUTE CARRIER FAMILY 33 ACETYL-COA TRANSPORTER -RELATED"/>
    <property type="match status" value="1"/>
</dbReference>
<dbReference type="PROSITE" id="PS50850">
    <property type="entry name" value="MFS"/>
    <property type="match status" value="1"/>
</dbReference>
<feature type="transmembrane region" description="Helical" evidence="6">
    <location>
        <begin position="294"/>
        <end position="314"/>
    </location>
</feature>
<dbReference type="InterPro" id="IPR036259">
    <property type="entry name" value="MFS_trans_sf"/>
</dbReference>
<dbReference type="Pfam" id="PF07690">
    <property type="entry name" value="MFS_1"/>
    <property type="match status" value="1"/>
</dbReference>
<dbReference type="PANTHER" id="PTHR12778:SF10">
    <property type="entry name" value="MAJOR FACILITATOR SUPERFAMILY DOMAIN-CONTAINING PROTEIN 3"/>
    <property type="match status" value="1"/>
</dbReference>
<evidence type="ECO:0000313" key="8">
    <source>
        <dbReference type="EMBL" id="KNB50549.1"/>
    </source>
</evidence>
<keyword evidence="3 6" id="KW-0812">Transmembrane</keyword>
<dbReference type="GO" id="GO:0022857">
    <property type="term" value="F:transmembrane transporter activity"/>
    <property type="evidence" value="ECO:0007669"/>
    <property type="project" value="InterPro"/>
</dbReference>
<feature type="transmembrane region" description="Helical" evidence="6">
    <location>
        <begin position="230"/>
        <end position="253"/>
    </location>
</feature>
<dbReference type="AlphaFoldDB" id="A0A0K9XAV6"/>
<organism evidence="8 9">
    <name type="scientific">Streptomyces caatingaensis</name>
    <dbReference type="NCBI Taxonomy" id="1678637"/>
    <lineage>
        <taxon>Bacteria</taxon>
        <taxon>Bacillati</taxon>
        <taxon>Actinomycetota</taxon>
        <taxon>Actinomycetes</taxon>
        <taxon>Kitasatosporales</taxon>
        <taxon>Streptomycetaceae</taxon>
        <taxon>Streptomyces</taxon>
    </lineage>
</organism>
<dbReference type="Gene3D" id="1.20.1250.20">
    <property type="entry name" value="MFS general substrate transporter like domains"/>
    <property type="match status" value="1"/>
</dbReference>
<feature type="transmembrane region" description="Helical" evidence="6">
    <location>
        <begin position="20"/>
        <end position="42"/>
    </location>
</feature>
<dbReference type="SUPFAM" id="SSF103473">
    <property type="entry name" value="MFS general substrate transporter"/>
    <property type="match status" value="1"/>
</dbReference>
<dbReference type="InterPro" id="IPR020846">
    <property type="entry name" value="MFS_dom"/>
</dbReference>
<dbReference type="PATRIC" id="fig|1678637.3.peg.4640"/>
<feature type="transmembrane region" description="Helical" evidence="6">
    <location>
        <begin position="149"/>
        <end position="170"/>
    </location>
</feature>
<comment type="subcellular location">
    <subcellularLocation>
        <location evidence="1">Cell membrane</location>
        <topology evidence="1">Multi-pass membrane protein</topology>
    </subcellularLocation>
</comment>
<feature type="transmembrane region" description="Helical" evidence="6">
    <location>
        <begin position="86"/>
        <end position="105"/>
    </location>
</feature>
<dbReference type="Proteomes" id="UP000037288">
    <property type="component" value="Unassembled WGS sequence"/>
</dbReference>
<proteinExistence type="predicted"/>
<feature type="domain" description="Major facilitator superfamily (MFS) profile" evidence="7">
    <location>
        <begin position="1"/>
        <end position="415"/>
    </location>
</feature>
<gene>
    <name evidence="8" type="ORF">AC230_21630</name>
</gene>
<dbReference type="InterPro" id="IPR004752">
    <property type="entry name" value="AmpG_permease/AT-1"/>
</dbReference>
<evidence type="ECO:0000256" key="2">
    <source>
        <dbReference type="ARBA" id="ARBA00022448"/>
    </source>
</evidence>
<keyword evidence="2" id="KW-0813">Transport</keyword>
<keyword evidence="5 6" id="KW-0472">Membrane</keyword>
<accession>A0A0K9XAV6</accession>
<evidence type="ECO:0000313" key="9">
    <source>
        <dbReference type="Proteomes" id="UP000037288"/>
    </source>
</evidence>
<evidence type="ECO:0000256" key="4">
    <source>
        <dbReference type="ARBA" id="ARBA00022989"/>
    </source>
</evidence>
<evidence type="ECO:0000256" key="6">
    <source>
        <dbReference type="SAM" id="Phobius"/>
    </source>
</evidence>
<sequence length="435" mass="44205">MPQRQARRNVPVTRARTTTLLAALYLVQDIAYSFFFLALVVILRRRGVSLEQLALVNLLGLAWAGKFLLAPLVDRFGLPRLGHYRSWLLATQLVTVAALLSLIPLDPAGHLPLVLAVMTVVLLASGAHEVAIGGLAVRLLPPGSRGVAGALQTAAISISMVIGSSGSLLLYEHAGWGVALAVLAAVFALPLALLLRFPEPPAPARPFAPGRAGAAHGLLSFPRRPGAARWMLLVIPLYTCGVYVAEAVVPTMLVDAHWSLSRIALVQGTLGGLAATAAALGAGVVTARVGRGTALLLFGLAQSCALLGLLPLAGGGDTRALAGASAALLTTAVVVAVQALNTAASTAVYTIAMDLSRPGTAATDFAVQVAVLGILRLAANSTGLALAGLLGYLPLIAASSAAAAAGALAAAGWARTHHPRLAAAAAPADNRPATV</sequence>
<evidence type="ECO:0000256" key="1">
    <source>
        <dbReference type="ARBA" id="ARBA00004651"/>
    </source>
</evidence>
<dbReference type="InterPro" id="IPR011701">
    <property type="entry name" value="MFS"/>
</dbReference>
<evidence type="ECO:0000256" key="3">
    <source>
        <dbReference type="ARBA" id="ARBA00022692"/>
    </source>
</evidence>
<reference evidence="9" key="1">
    <citation type="submission" date="2015-07" db="EMBL/GenBank/DDBJ databases">
        <title>Draft genome sequence of Streptomyces sp. CMAA 1322, a bacterium isolated from Caatinga biome, from dry forest semiarid of Brazil.</title>
        <authorList>
            <person name="Santos S.N."/>
            <person name="Gacesa R."/>
            <person name="Taketani R.G."/>
            <person name="Long P.F."/>
            <person name="Melo I.S."/>
        </authorList>
    </citation>
    <scope>NUCLEOTIDE SEQUENCE [LARGE SCALE GENOMIC DNA]</scope>
    <source>
        <strain evidence="9">CMAA 1322</strain>
    </source>
</reference>
<feature type="transmembrane region" description="Helical" evidence="6">
    <location>
        <begin position="176"/>
        <end position="195"/>
    </location>
</feature>
<feature type="transmembrane region" description="Helical" evidence="6">
    <location>
        <begin position="391"/>
        <end position="414"/>
    </location>
</feature>
<dbReference type="GO" id="GO:0005886">
    <property type="term" value="C:plasma membrane"/>
    <property type="evidence" value="ECO:0007669"/>
    <property type="project" value="UniProtKB-SubCell"/>
</dbReference>
<comment type="caution">
    <text evidence="8">The sequence shown here is derived from an EMBL/GenBank/DDBJ whole genome shotgun (WGS) entry which is preliminary data.</text>
</comment>
<feature type="transmembrane region" description="Helical" evidence="6">
    <location>
        <begin position="54"/>
        <end position="74"/>
    </location>
</feature>
<name>A0A0K9XAV6_9ACTN</name>
<protein>
    <recommendedName>
        <fullName evidence="7">Major facilitator superfamily (MFS) profile domain-containing protein</fullName>
    </recommendedName>
</protein>
<keyword evidence="4 6" id="KW-1133">Transmembrane helix</keyword>
<feature type="transmembrane region" description="Helical" evidence="6">
    <location>
        <begin position="361"/>
        <end position="379"/>
    </location>
</feature>
<feature type="transmembrane region" description="Helical" evidence="6">
    <location>
        <begin position="265"/>
        <end position="287"/>
    </location>
</feature>
<dbReference type="EMBL" id="LFXA01000014">
    <property type="protein sequence ID" value="KNB50549.1"/>
    <property type="molecule type" value="Genomic_DNA"/>
</dbReference>
<evidence type="ECO:0000256" key="5">
    <source>
        <dbReference type="ARBA" id="ARBA00023136"/>
    </source>
</evidence>